<reference evidence="1 2" key="1">
    <citation type="submission" date="2016-10" db="EMBL/GenBank/DDBJ databases">
        <title>Comparative genomics of Bacillus thuringiensis reveals a path to pathogens against multiple invertebrate hosts.</title>
        <authorList>
            <person name="Zheng J."/>
            <person name="Gao Q."/>
            <person name="Liu H."/>
            <person name="Peng D."/>
            <person name="Ruan L."/>
            <person name="Sun M."/>
        </authorList>
    </citation>
    <scope>NUCLEOTIDE SEQUENCE [LARGE SCALE GENOMIC DNA]</scope>
    <source>
        <strain evidence="1">BGSC 4CF1</strain>
    </source>
</reference>
<proteinExistence type="predicted"/>
<dbReference type="RefSeq" id="WP_086403627.1">
    <property type="nucleotide sequence ID" value="NZ_MOOS01000033.1"/>
</dbReference>
<accession>A0A9X6MGQ9</accession>
<protein>
    <submittedName>
        <fullName evidence="1">Uncharacterized protein</fullName>
    </submittedName>
</protein>
<comment type="caution">
    <text evidence="1">The sequence shown here is derived from an EMBL/GenBank/DDBJ whole genome shotgun (WGS) entry which is preliminary data.</text>
</comment>
<dbReference type="AlphaFoldDB" id="A0A9X6MGQ9"/>
<dbReference type="Proteomes" id="UP000194853">
    <property type="component" value="Unassembled WGS sequence"/>
</dbReference>
<dbReference type="EMBL" id="MOOS01000033">
    <property type="protein sequence ID" value="OUB77437.1"/>
    <property type="molecule type" value="Genomic_DNA"/>
</dbReference>
<sequence>MTNDEIRRNVDIKGSLKVYRFVSLPKIEPEIIKGKIIKLEPQMERIAVSMFNEVHKIQFMDILKIETPS</sequence>
<organism evidence="1 2">
    <name type="scientific">Bacillus thuringiensis subsp. jegathesan</name>
    <dbReference type="NCBI Taxonomy" id="56955"/>
    <lineage>
        <taxon>Bacteria</taxon>
        <taxon>Bacillati</taxon>
        <taxon>Bacillota</taxon>
        <taxon>Bacilli</taxon>
        <taxon>Bacillales</taxon>
        <taxon>Bacillaceae</taxon>
        <taxon>Bacillus</taxon>
        <taxon>Bacillus cereus group</taxon>
    </lineage>
</organism>
<evidence type="ECO:0000313" key="2">
    <source>
        <dbReference type="Proteomes" id="UP000194853"/>
    </source>
</evidence>
<gene>
    <name evidence="1" type="ORF">BK750_01865</name>
</gene>
<name>A0A9X6MGQ9_BACTJ</name>
<evidence type="ECO:0000313" key="1">
    <source>
        <dbReference type="EMBL" id="OUB77437.1"/>
    </source>
</evidence>